<dbReference type="AlphaFoldDB" id="T1KDL4"/>
<dbReference type="EnsemblMetazoa" id="tetur09g03340.1">
    <property type="protein sequence ID" value="tetur09g03340.1"/>
    <property type="gene ID" value="tetur09g03340"/>
</dbReference>
<proteinExistence type="predicted"/>
<evidence type="ECO:0000313" key="2">
    <source>
        <dbReference type="EnsemblMetazoa" id="tetur09g03340.1"/>
    </source>
</evidence>
<reference evidence="2" key="2">
    <citation type="submission" date="2015-06" db="UniProtKB">
        <authorList>
            <consortium name="EnsemblMetazoa"/>
        </authorList>
    </citation>
    <scope>IDENTIFICATION</scope>
</reference>
<feature type="transmembrane region" description="Helical" evidence="1">
    <location>
        <begin position="367"/>
        <end position="390"/>
    </location>
</feature>
<keyword evidence="3" id="KW-1185">Reference proteome</keyword>
<sequence>MKFKFLKGRPKIWICCFILCALQSYDLIKNFIEFDVRSEIIYNFSEPIEVPDMDFFFPIVTLLNFSAFYHRRPTELVYWCKTLFNKPNVTINSVQEFDQHCSNLSLLITQSSTWLPALLTVGDVEELTQDPREVIDGITNMEGTPYEMFSRKICTKKRFLCGFGVFVRISCRNGSLPLTSEKGGLGGNNYILTIQHRIDQTFGFRFASHKRNIKSKASEYLFIEPSKDHFYSVFAYFNRQVTTSLPWPYKTKCINYNKDKTMAECLNSHLLNLSKPTISLDSVIPFKYYPRNTRFTNGFLESSGLFMEFLGQCTKLVEKPECREVAYHTNAKIYVDSAPAAGSSTMSTMIVDKPIDPDLHVIAHEKWTFVEFLVSLYSILAIYFGVNVFFKLKQRLTTLNKCFDKSHNDQKNGPKKRAFIIVDPNRTFPLYY</sequence>
<dbReference type="Proteomes" id="UP000015104">
    <property type="component" value="Unassembled WGS sequence"/>
</dbReference>
<protein>
    <submittedName>
        <fullName evidence="2">Uncharacterized protein</fullName>
    </submittedName>
</protein>
<keyword evidence="1" id="KW-1133">Transmembrane helix</keyword>
<organism evidence="2 3">
    <name type="scientific">Tetranychus urticae</name>
    <name type="common">Two-spotted spider mite</name>
    <dbReference type="NCBI Taxonomy" id="32264"/>
    <lineage>
        <taxon>Eukaryota</taxon>
        <taxon>Metazoa</taxon>
        <taxon>Ecdysozoa</taxon>
        <taxon>Arthropoda</taxon>
        <taxon>Chelicerata</taxon>
        <taxon>Arachnida</taxon>
        <taxon>Acari</taxon>
        <taxon>Acariformes</taxon>
        <taxon>Trombidiformes</taxon>
        <taxon>Prostigmata</taxon>
        <taxon>Eleutherengona</taxon>
        <taxon>Raphignathae</taxon>
        <taxon>Tetranychoidea</taxon>
        <taxon>Tetranychidae</taxon>
        <taxon>Tetranychus</taxon>
    </lineage>
</organism>
<reference evidence="3" key="1">
    <citation type="submission" date="2011-08" db="EMBL/GenBank/DDBJ databases">
        <authorList>
            <person name="Rombauts S."/>
        </authorList>
    </citation>
    <scope>NUCLEOTIDE SEQUENCE</scope>
    <source>
        <strain evidence="3">London</strain>
    </source>
</reference>
<evidence type="ECO:0000256" key="1">
    <source>
        <dbReference type="SAM" id="Phobius"/>
    </source>
</evidence>
<accession>T1KDL4</accession>
<keyword evidence="1" id="KW-0812">Transmembrane</keyword>
<evidence type="ECO:0000313" key="3">
    <source>
        <dbReference type="Proteomes" id="UP000015104"/>
    </source>
</evidence>
<dbReference type="EMBL" id="CAEY01002017">
    <property type="status" value="NOT_ANNOTATED_CDS"/>
    <property type="molecule type" value="Genomic_DNA"/>
</dbReference>
<dbReference type="HOGENOM" id="CLU_055906_0_0_1"/>
<name>T1KDL4_TETUR</name>
<keyword evidence="1" id="KW-0472">Membrane</keyword>